<feature type="non-terminal residue" evidence="1">
    <location>
        <position position="51"/>
    </location>
</feature>
<dbReference type="Proteomes" id="UP001162483">
    <property type="component" value="Unassembled WGS sequence"/>
</dbReference>
<comment type="caution">
    <text evidence="1">The sequence shown here is derived from an EMBL/GenBank/DDBJ whole genome shotgun (WGS) entry which is preliminary data.</text>
</comment>
<protein>
    <submittedName>
        <fullName evidence="1">Uncharacterized protein</fullName>
    </submittedName>
</protein>
<sequence length="51" mass="5459">MGPYTASSCCCQVQSLSWVPVRPPIVLSPSPHSAMCHFQVSSHTAGVLNFL</sequence>
<accession>A0ABN9AYS4</accession>
<gene>
    <name evidence="1" type="ORF">SPARVUS_LOCUS1783547</name>
</gene>
<name>A0ABN9AYS4_9NEOB</name>
<proteinExistence type="predicted"/>
<reference evidence="1" key="1">
    <citation type="submission" date="2023-05" db="EMBL/GenBank/DDBJ databases">
        <authorList>
            <person name="Stuckert A."/>
        </authorList>
    </citation>
    <scope>NUCLEOTIDE SEQUENCE</scope>
</reference>
<keyword evidence="2" id="KW-1185">Reference proteome</keyword>
<dbReference type="EMBL" id="CATNWA010001583">
    <property type="protein sequence ID" value="CAI9540629.1"/>
    <property type="molecule type" value="Genomic_DNA"/>
</dbReference>
<organism evidence="1 2">
    <name type="scientific">Staurois parvus</name>
    <dbReference type="NCBI Taxonomy" id="386267"/>
    <lineage>
        <taxon>Eukaryota</taxon>
        <taxon>Metazoa</taxon>
        <taxon>Chordata</taxon>
        <taxon>Craniata</taxon>
        <taxon>Vertebrata</taxon>
        <taxon>Euteleostomi</taxon>
        <taxon>Amphibia</taxon>
        <taxon>Batrachia</taxon>
        <taxon>Anura</taxon>
        <taxon>Neobatrachia</taxon>
        <taxon>Ranoidea</taxon>
        <taxon>Ranidae</taxon>
        <taxon>Staurois</taxon>
    </lineage>
</organism>
<evidence type="ECO:0000313" key="1">
    <source>
        <dbReference type="EMBL" id="CAI9540629.1"/>
    </source>
</evidence>
<evidence type="ECO:0000313" key="2">
    <source>
        <dbReference type="Proteomes" id="UP001162483"/>
    </source>
</evidence>